<dbReference type="Pfam" id="PF00069">
    <property type="entry name" value="Pkinase"/>
    <property type="match status" value="1"/>
</dbReference>
<dbReference type="InterPro" id="IPR008271">
    <property type="entry name" value="Ser/Thr_kinase_AS"/>
</dbReference>
<dbReference type="SUPFAM" id="SSF47986">
    <property type="entry name" value="DEATH domain"/>
    <property type="match status" value="1"/>
</dbReference>
<feature type="domain" description="CARD" evidence="2">
    <location>
        <begin position="2"/>
        <end position="65"/>
    </location>
</feature>
<evidence type="ECO:0000259" key="2">
    <source>
        <dbReference type="PROSITE" id="PS50209"/>
    </source>
</evidence>
<dbReference type="GO" id="GO:0006397">
    <property type="term" value="P:mRNA processing"/>
    <property type="evidence" value="ECO:0007669"/>
    <property type="project" value="InterPro"/>
</dbReference>
<dbReference type="PROSITE" id="PS50011">
    <property type="entry name" value="PROTEIN_KINASE_DOM"/>
    <property type="match status" value="1"/>
</dbReference>
<evidence type="ECO:0000259" key="1">
    <source>
        <dbReference type="PROSITE" id="PS50011"/>
    </source>
</evidence>
<dbReference type="InterPro" id="IPR000719">
    <property type="entry name" value="Prot_kinase_dom"/>
</dbReference>
<dbReference type="PANTHER" id="PTHR13954:SF28">
    <property type="match status" value="1"/>
</dbReference>
<accession>A0A9D3N128</accession>
<dbReference type="SUPFAM" id="SSF56112">
    <property type="entry name" value="Protein kinase-like (PK-like)"/>
    <property type="match status" value="1"/>
</dbReference>
<evidence type="ECO:0000313" key="4">
    <source>
        <dbReference type="EMBL" id="KAG7314393.1"/>
    </source>
</evidence>
<dbReference type="AlphaFoldDB" id="A0A9D3N128"/>
<organism evidence="4 5">
    <name type="scientific">Hemibagrus wyckioides</name>
    <dbReference type="NCBI Taxonomy" id="337641"/>
    <lineage>
        <taxon>Eukaryota</taxon>
        <taxon>Metazoa</taxon>
        <taxon>Chordata</taxon>
        <taxon>Craniata</taxon>
        <taxon>Vertebrata</taxon>
        <taxon>Euteleostomi</taxon>
        <taxon>Actinopterygii</taxon>
        <taxon>Neopterygii</taxon>
        <taxon>Teleostei</taxon>
        <taxon>Ostariophysi</taxon>
        <taxon>Siluriformes</taxon>
        <taxon>Bagridae</taxon>
        <taxon>Hemibagrus</taxon>
    </lineage>
</organism>
<dbReference type="Pfam" id="PF00619">
    <property type="entry name" value="CARD"/>
    <property type="match status" value="1"/>
</dbReference>
<dbReference type="EMBL" id="JAHKSW010000028">
    <property type="protein sequence ID" value="KAG7314393.1"/>
    <property type="molecule type" value="Genomic_DNA"/>
</dbReference>
<dbReference type="GO" id="GO:0004521">
    <property type="term" value="F:RNA endonuclease activity"/>
    <property type="evidence" value="ECO:0007669"/>
    <property type="project" value="InterPro"/>
</dbReference>
<name>A0A9D3N128_9TELE</name>
<dbReference type="GO" id="GO:0051082">
    <property type="term" value="F:unfolded protein binding"/>
    <property type="evidence" value="ECO:0007669"/>
    <property type="project" value="TreeGrafter"/>
</dbReference>
<dbReference type="InterPro" id="IPR011029">
    <property type="entry name" value="DEATH-like_dom_sf"/>
</dbReference>
<dbReference type="GO" id="GO:0036498">
    <property type="term" value="P:IRE1-mediated unfolded protein response"/>
    <property type="evidence" value="ECO:0007669"/>
    <property type="project" value="TreeGrafter"/>
</dbReference>
<dbReference type="InterPro" id="IPR010513">
    <property type="entry name" value="KEN_dom"/>
</dbReference>
<dbReference type="OrthoDB" id="63989at2759"/>
<dbReference type="PROSITE" id="PS50209">
    <property type="entry name" value="CARD"/>
    <property type="match status" value="1"/>
</dbReference>
<dbReference type="SMART" id="SM00220">
    <property type="entry name" value="S_TKc"/>
    <property type="match status" value="1"/>
</dbReference>
<evidence type="ECO:0000259" key="3">
    <source>
        <dbReference type="PROSITE" id="PS51392"/>
    </source>
</evidence>
<dbReference type="GO" id="GO:0042981">
    <property type="term" value="P:regulation of apoptotic process"/>
    <property type="evidence" value="ECO:0007669"/>
    <property type="project" value="InterPro"/>
</dbReference>
<dbReference type="InterPro" id="IPR045133">
    <property type="entry name" value="IRE1/2-like"/>
</dbReference>
<feature type="domain" description="KEN" evidence="3">
    <location>
        <begin position="394"/>
        <end position="501"/>
    </location>
</feature>
<dbReference type="PROSITE" id="PS51392">
    <property type="entry name" value="KEN"/>
    <property type="match status" value="1"/>
</dbReference>
<proteinExistence type="predicted"/>
<dbReference type="Gene3D" id="1.10.533.10">
    <property type="entry name" value="Death Domain, Fas"/>
    <property type="match status" value="1"/>
</dbReference>
<evidence type="ECO:0000313" key="5">
    <source>
        <dbReference type="Proteomes" id="UP000824219"/>
    </source>
</evidence>
<dbReference type="Gene3D" id="1.10.510.10">
    <property type="entry name" value="Transferase(Phosphotransferase) domain 1"/>
    <property type="match status" value="1"/>
</dbReference>
<protein>
    <submittedName>
        <fullName evidence="4">Uncharacterized protein</fullName>
    </submittedName>
</protein>
<dbReference type="GO" id="GO:0005524">
    <property type="term" value="F:ATP binding"/>
    <property type="evidence" value="ECO:0007669"/>
    <property type="project" value="InterPro"/>
</dbReference>
<dbReference type="PANTHER" id="PTHR13954">
    <property type="entry name" value="IRE1-RELATED"/>
    <property type="match status" value="1"/>
</dbReference>
<dbReference type="InterPro" id="IPR001315">
    <property type="entry name" value="CARD"/>
</dbReference>
<reference evidence="4 5" key="1">
    <citation type="submission" date="2021-06" db="EMBL/GenBank/DDBJ databases">
        <title>Chromosome-level genome assembly of the red-tail catfish (Hemibagrus wyckioides).</title>
        <authorList>
            <person name="Shao F."/>
        </authorList>
    </citation>
    <scope>NUCLEOTIDE SEQUENCE [LARGE SCALE GENOMIC DNA]</scope>
    <source>
        <strain evidence="4">EC202008001</strain>
        <tissue evidence="4">Blood</tissue>
    </source>
</reference>
<feature type="domain" description="Protein kinase" evidence="1">
    <location>
        <begin position="142"/>
        <end position="391"/>
    </location>
</feature>
<comment type="caution">
    <text evidence="4">The sequence shown here is derived from an EMBL/GenBank/DDBJ whole genome shotgun (WGS) entry which is preliminary data.</text>
</comment>
<keyword evidence="5" id="KW-1185">Reference proteome</keyword>
<gene>
    <name evidence="4" type="ORF">KOW79_021696</name>
</gene>
<dbReference type="GO" id="GO:0004674">
    <property type="term" value="F:protein serine/threonine kinase activity"/>
    <property type="evidence" value="ECO:0007669"/>
    <property type="project" value="InterPro"/>
</dbReference>
<dbReference type="PROSITE" id="PS00108">
    <property type="entry name" value="PROTEIN_KINASE_ST"/>
    <property type="match status" value="1"/>
</dbReference>
<dbReference type="GO" id="GO:1990604">
    <property type="term" value="C:IRE1-TRAF2-ASK1 complex"/>
    <property type="evidence" value="ECO:0007669"/>
    <property type="project" value="TreeGrafter"/>
</dbReference>
<dbReference type="InterPro" id="IPR011009">
    <property type="entry name" value="Kinase-like_dom_sf"/>
</dbReference>
<dbReference type="Proteomes" id="UP000824219">
    <property type="component" value="Linkage Group LG28"/>
</dbReference>
<dbReference type="GO" id="GO:0070059">
    <property type="term" value="P:intrinsic apoptotic signaling pathway in response to endoplasmic reticulum stress"/>
    <property type="evidence" value="ECO:0007669"/>
    <property type="project" value="TreeGrafter"/>
</dbReference>
<sequence length="501" mass="58277">MDTEHRAAFIDTMRKELIQGVSSVPPLADELFQKKYISKEAYNNICSKSTSQNQMRELYKYLNSKTIKSAFYEALLKEDSLLLEELEKKYKSPDPSPNEFHGSPQGLKEWKRNSIAHRAKFENLLKDPELQKPGNGKLRLCTKDDYSIGNGSEGTQVYIGLRDDGTEVAVKRMLKVKYKQLKNEMELLRDPKLEHRNIVRYLDFTEDRDFYYLCLQLCEYNFEDYKKIKELDQEALKKVVKEMLLGLQVLHNAGIIHRDIKPSNILIDARENVRLSDFGISRMVNQDASTVYTARAGTRGWEAAEILKGDGQCAYKRSSDIQVAGMLVYYILSRGFHPFGNVYIVEENIRKGNYQLDQTTDVEAKDLIEKMIAPEPPDRLSVAEAVDHPYFWDDEGRDDFLRTIGDKEPVQNYKDVDGELRKALEKHAQFFGWKSKVRDSVPDDAMKKARHLPDDLLGFLRFLRNNLVHDTKRFYENNMYKDFFPEFYVCANQLAKDMGWK</sequence>